<sequence>MCPNTETRVLTRTSHLPPEPARRHDGAPSTAKTNPRRLFNQNSLRESSSRKVKSCWIYETDEGNLTAYNRSLSSGLLACGTNIFEDKTKLEDASTQPNEGGEGRNHQRFRSR</sequence>
<evidence type="ECO:0000313" key="3">
    <source>
        <dbReference type="Proteomes" id="UP000886595"/>
    </source>
</evidence>
<dbReference type="Proteomes" id="UP000886595">
    <property type="component" value="Unassembled WGS sequence"/>
</dbReference>
<evidence type="ECO:0000256" key="1">
    <source>
        <dbReference type="SAM" id="MobiDB-lite"/>
    </source>
</evidence>
<accession>A0A8X7R8E2</accession>
<reference evidence="2 3" key="1">
    <citation type="submission" date="2020-02" db="EMBL/GenBank/DDBJ databases">
        <authorList>
            <person name="Ma Q."/>
            <person name="Huang Y."/>
            <person name="Song X."/>
            <person name="Pei D."/>
        </authorList>
    </citation>
    <scope>NUCLEOTIDE SEQUENCE [LARGE SCALE GENOMIC DNA]</scope>
    <source>
        <strain evidence="2">Sxm20200214</strain>
        <tissue evidence="2">Leaf</tissue>
    </source>
</reference>
<feature type="compositionally biased region" description="Polar residues" evidence="1">
    <location>
        <begin position="1"/>
        <end position="14"/>
    </location>
</feature>
<feature type="region of interest" description="Disordered" evidence="1">
    <location>
        <begin position="1"/>
        <end position="51"/>
    </location>
</feature>
<proteinExistence type="predicted"/>
<organism evidence="2 3">
    <name type="scientific">Brassica carinata</name>
    <name type="common">Ethiopian mustard</name>
    <name type="synonym">Abyssinian cabbage</name>
    <dbReference type="NCBI Taxonomy" id="52824"/>
    <lineage>
        <taxon>Eukaryota</taxon>
        <taxon>Viridiplantae</taxon>
        <taxon>Streptophyta</taxon>
        <taxon>Embryophyta</taxon>
        <taxon>Tracheophyta</taxon>
        <taxon>Spermatophyta</taxon>
        <taxon>Magnoliopsida</taxon>
        <taxon>eudicotyledons</taxon>
        <taxon>Gunneridae</taxon>
        <taxon>Pentapetalae</taxon>
        <taxon>rosids</taxon>
        <taxon>malvids</taxon>
        <taxon>Brassicales</taxon>
        <taxon>Brassicaceae</taxon>
        <taxon>Brassiceae</taxon>
        <taxon>Brassica</taxon>
    </lineage>
</organism>
<protein>
    <submittedName>
        <fullName evidence="2">Uncharacterized protein</fullName>
    </submittedName>
</protein>
<comment type="caution">
    <text evidence="2">The sequence shown here is derived from an EMBL/GenBank/DDBJ whole genome shotgun (WGS) entry which is preliminary data.</text>
</comment>
<gene>
    <name evidence="2" type="ORF">Bca52824_054851</name>
</gene>
<feature type="region of interest" description="Disordered" evidence="1">
    <location>
        <begin position="88"/>
        <end position="112"/>
    </location>
</feature>
<keyword evidence="3" id="KW-1185">Reference proteome</keyword>
<evidence type="ECO:0000313" key="2">
    <source>
        <dbReference type="EMBL" id="KAG2283631.1"/>
    </source>
</evidence>
<dbReference type="AlphaFoldDB" id="A0A8X7R8E2"/>
<name>A0A8X7R8E2_BRACI</name>
<dbReference type="EMBL" id="JAAMPC010000011">
    <property type="protein sequence ID" value="KAG2283631.1"/>
    <property type="molecule type" value="Genomic_DNA"/>
</dbReference>